<dbReference type="EMBL" id="BAABLP010000004">
    <property type="protein sequence ID" value="GAA4749171.1"/>
    <property type="molecule type" value="Genomic_DNA"/>
</dbReference>
<dbReference type="RefSeq" id="WP_345481207.1">
    <property type="nucleotide sequence ID" value="NZ_BAABLP010000004.1"/>
</dbReference>
<dbReference type="InterPro" id="IPR029058">
    <property type="entry name" value="AB_hydrolase_fold"/>
</dbReference>
<protein>
    <recommendedName>
        <fullName evidence="3">AB hydrolase-1 domain-containing protein</fullName>
    </recommendedName>
</protein>
<proteinExistence type="predicted"/>
<gene>
    <name evidence="1" type="ORF">GCM10025783_21750</name>
</gene>
<dbReference type="SUPFAM" id="SSF53474">
    <property type="entry name" value="alpha/beta-Hydrolases"/>
    <property type="match status" value="1"/>
</dbReference>
<comment type="caution">
    <text evidence="1">The sequence shown here is derived from an EMBL/GenBank/DDBJ whole genome shotgun (WGS) entry which is preliminary data.</text>
</comment>
<sequence>MPWVSRPFKELARELSGMTVPESKRRLQQWLQEHGPGGIEQLARGAADQHVLERPGLRSRTERMLQHAAEQGSIGLADDLLSSLDDDWGFDLDAVTAPTLLVYGAKDPIVPSTHGRWFKRRLRNASPTLAVLPRAGHMVIAPAWQRILQHVDPQHGDRSDV</sequence>
<accession>A0ABP8Z816</accession>
<organism evidence="1 2">
    <name type="scientific">Amnibacterium soli</name>
    <dbReference type="NCBI Taxonomy" id="1282736"/>
    <lineage>
        <taxon>Bacteria</taxon>
        <taxon>Bacillati</taxon>
        <taxon>Actinomycetota</taxon>
        <taxon>Actinomycetes</taxon>
        <taxon>Micrococcales</taxon>
        <taxon>Microbacteriaceae</taxon>
        <taxon>Amnibacterium</taxon>
    </lineage>
</organism>
<name>A0ABP8Z816_9MICO</name>
<reference evidence="2" key="1">
    <citation type="journal article" date="2019" name="Int. J. Syst. Evol. Microbiol.">
        <title>The Global Catalogue of Microorganisms (GCM) 10K type strain sequencing project: providing services to taxonomists for standard genome sequencing and annotation.</title>
        <authorList>
            <consortium name="The Broad Institute Genomics Platform"/>
            <consortium name="The Broad Institute Genome Sequencing Center for Infectious Disease"/>
            <person name="Wu L."/>
            <person name="Ma J."/>
        </authorList>
    </citation>
    <scope>NUCLEOTIDE SEQUENCE [LARGE SCALE GENOMIC DNA]</scope>
    <source>
        <strain evidence="2">JCM 19015</strain>
    </source>
</reference>
<dbReference type="Proteomes" id="UP001500121">
    <property type="component" value="Unassembled WGS sequence"/>
</dbReference>
<keyword evidence="2" id="KW-1185">Reference proteome</keyword>
<dbReference type="Gene3D" id="3.40.50.1820">
    <property type="entry name" value="alpha/beta hydrolase"/>
    <property type="match status" value="1"/>
</dbReference>
<evidence type="ECO:0008006" key="3">
    <source>
        <dbReference type="Google" id="ProtNLM"/>
    </source>
</evidence>
<evidence type="ECO:0000313" key="1">
    <source>
        <dbReference type="EMBL" id="GAA4749171.1"/>
    </source>
</evidence>
<evidence type="ECO:0000313" key="2">
    <source>
        <dbReference type="Proteomes" id="UP001500121"/>
    </source>
</evidence>